<protein>
    <submittedName>
        <fullName evidence="1 3">Transposase, type 1 family-containing protein</fullName>
    </submittedName>
</protein>
<dbReference type="AlphaFoldDB" id="A0A090KVQ4"/>
<accession>A0A090KVQ4</accession>
<dbReference type="InterPro" id="IPR052709">
    <property type="entry name" value="Transposase-MT_Hybrid"/>
</dbReference>
<dbReference type="PANTHER" id="PTHR46060">
    <property type="entry name" value="MARINER MOS1 TRANSPOSASE-LIKE PROTEIN"/>
    <property type="match status" value="1"/>
</dbReference>
<dbReference type="GeneID" id="36384767"/>
<evidence type="ECO:0000313" key="1">
    <source>
        <dbReference type="EMBL" id="CEF59956.1"/>
    </source>
</evidence>
<dbReference type="WBParaSite" id="SRAE_X000169800.1">
    <property type="protein sequence ID" value="SRAE_X000169800.1"/>
    <property type="gene ID" value="WBGene00267273"/>
</dbReference>
<dbReference type="WormBase" id="SRAE_X000169800">
    <property type="protein sequence ID" value="SRP00265"/>
    <property type="gene ID" value="WBGene00267273"/>
</dbReference>
<dbReference type="OrthoDB" id="9970333at2759"/>
<organism evidence="1">
    <name type="scientific">Strongyloides ratti</name>
    <name type="common">Parasitic roundworm</name>
    <dbReference type="NCBI Taxonomy" id="34506"/>
    <lineage>
        <taxon>Eukaryota</taxon>
        <taxon>Metazoa</taxon>
        <taxon>Ecdysozoa</taxon>
        <taxon>Nematoda</taxon>
        <taxon>Chromadorea</taxon>
        <taxon>Rhabditida</taxon>
        <taxon>Tylenchina</taxon>
        <taxon>Panagrolaimomorpha</taxon>
        <taxon>Strongyloidoidea</taxon>
        <taxon>Strongyloididae</taxon>
        <taxon>Strongyloides</taxon>
    </lineage>
</organism>
<evidence type="ECO:0000313" key="2">
    <source>
        <dbReference type="Proteomes" id="UP000035682"/>
    </source>
</evidence>
<gene>
    <name evidence="1 3 4" type="ORF">SRAE_X000169800</name>
</gene>
<dbReference type="RefSeq" id="XP_024499166.1">
    <property type="nucleotide sequence ID" value="XM_024651907.1"/>
</dbReference>
<keyword evidence="2" id="KW-1185">Reference proteome</keyword>
<dbReference type="GO" id="GO:0003676">
    <property type="term" value="F:nucleic acid binding"/>
    <property type="evidence" value="ECO:0007669"/>
    <property type="project" value="InterPro"/>
</dbReference>
<dbReference type="InterPro" id="IPR036397">
    <property type="entry name" value="RNaseH_sf"/>
</dbReference>
<reference evidence="1" key="2">
    <citation type="submission" date="2014-09" db="EMBL/GenBank/DDBJ databases">
        <authorList>
            <person name="Aslett A.Martin."/>
        </authorList>
    </citation>
    <scope>NUCLEOTIDE SEQUENCE</scope>
    <source>
        <strain evidence="1">ED321 Heterogonic</strain>
    </source>
</reference>
<dbReference type="OMA" id="AKDETWI"/>
<dbReference type="Proteomes" id="UP000035682">
    <property type="component" value="Unplaced"/>
</dbReference>
<dbReference type="Gene3D" id="3.30.420.10">
    <property type="entry name" value="Ribonuclease H-like superfamily/Ribonuclease H"/>
    <property type="match status" value="1"/>
</dbReference>
<dbReference type="Pfam" id="PF01359">
    <property type="entry name" value="Transposase_1"/>
    <property type="match status" value="1"/>
</dbReference>
<reference evidence="2" key="1">
    <citation type="submission" date="2014-09" db="EMBL/GenBank/DDBJ databases">
        <authorList>
            <person name="Martin A.A."/>
        </authorList>
    </citation>
    <scope>NUCLEOTIDE SEQUENCE</scope>
    <source>
        <strain evidence="2">ED321</strain>
    </source>
</reference>
<sequence>MKRFVTTDKTWILYINPESKEKSKEWKHPNSPPPKKVKSMFPSRKVMASIFWDSKEILLMDFFPSGQTITGEYYSNLLDQFDQKIREKRPGLSKKKIIFHQNNARAHTCLTSLAKISSLRFKKFLSGKRFSSLEELQETVNGYFEGLEKNHFKEGIEAMESRWKKCIELEGNTSNNGCIIRKKY</sequence>
<dbReference type="CTD" id="36384767"/>
<name>A0A090KVQ4_STRRB</name>
<dbReference type="EMBL" id="LN609396">
    <property type="protein sequence ID" value="CEF59956.1"/>
    <property type="molecule type" value="Genomic_DNA"/>
</dbReference>
<reference evidence="3" key="3">
    <citation type="submission" date="2020-12" db="UniProtKB">
        <authorList>
            <consortium name="WormBaseParasite"/>
        </authorList>
    </citation>
    <scope>IDENTIFICATION</scope>
</reference>
<evidence type="ECO:0000313" key="4">
    <source>
        <dbReference type="WormBase" id="SRAE_X000169800"/>
    </source>
</evidence>
<evidence type="ECO:0000313" key="3">
    <source>
        <dbReference type="WBParaSite" id="SRAE_X000169800.1"/>
    </source>
</evidence>
<proteinExistence type="predicted"/>
<dbReference type="InterPro" id="IPR001888">
    <property type="entry name" value="Transposase_1"/>
</dbReference>
<dbReference type="PANTHER" id="PTHR46060:SF1">
    <property type="entry name" value="MARINER MOS1 TRANSPOSASE-LIKE PROTEIN"/>
    <property type="match status" value="1"/>
</dbReference>